<organism evidence="2 3">
    <name type="scientific">Kineosporia babensis</name>
    <dbReference type="NCBI Taxonomy" id="499548"/>
    <lineage>
        <taxon>Bacteria</taxon>
        <taxon>Bacillati</taxon>
        <taxon>Actinomycetota</taxon>
        <taxon>Actinomycetes</taxon>
        <taxon>Kineosporiales</taxon>
        <taxon>Kineosporiaceae</taxon>
        <taxon>Kineosporia</taxon>
    </lineage>
</organism>
<protein>
    <submittedName>
        <fullName evidence="2">DUF2017 domain-containing protein</fullName>
    </submittedName>
</protein>
<feature type="region of interest" description="Disordered" evidence="1">
    <location>
        <begin position="56"/>
        <end position="87"/>
    </location>
</feature>
<reference evidence="2" key="1">
    <citation type="submission" date="2021-11" db="EMBL/GenBank/DDBJ databases">
        <title>Streptomyces corallinus and Kineosporia corallina sp. nov., two new coral-derived marine actinobacteria.</title>
        <authorList>
            <person name="Buangrab K."/>
            <person name="Sutthacheep M."/>
            <person name="Yeemin T."/>
            <person name="Harunari E."/>
            <person name="Igarashi Y."/>
            <person name="Sripreechasak P."/>
            <person name="Kanchanasin P."/>
            <person name="Tanasupawat S."/>
            <person name="Phongsopitanun W."/>
        </authorList>
    </citation>
    <scope>NUCLEOTIDE SEQUENCE</scope>
    <source>
        <strain evidence="2">JCM 31032</strain>
    </source>
</reference>
<proteinExistence type="predicted"/>
<dbReference type="Pfam" id="PF09438">
    <property type="entry name" value="DUF2017"/>
    <property type="match status" value="1"/>
</dbReference>
<evidence type="ECO:0000313" key="3">
    <source>
        <dbReference type="Proteomes" id="UP001138997"/>
    </source>
</evidence>
<evidence type="ECO:0000256" key="1">
    <source>
        <dbReference type="SAM" id="MobiDB-lite"/>
    </source>
</evidence>
<name>A0A9X1NHZ6_9ACTN</name>
<dbReference type="RefSeq" id="WP_231444663.1">
    <property type="nucleotide sequence ID" value="NZ_JAJOMB010000011.1"/>
</dbReference>
<comment type="caution">
    <text evidence="2">The sequence shown here is derived from an EMBL/GenBank/DDBJ whole genome shotgun (WGS) entry which is preliminary data.</text>
</comment>
<sequence length="195" mass="21355">MAHRKAPFKSTRAGVQVNLDDQEREILVHLLGQLDQLLDDGRPAAEVDPLEALVGMRSPSADGAPPATPEDPALARLLPDGNRDDPEASAEYRRLTEYGLRSRKREGARTAAAALTRPAPVVLTAPEALSLLKAFTDVRLVLGERLELKTDEDAEALHQRLWAGAEPESWLATASIYEVLTAWQEHLVTAVSKQR</sequence>
<dbReference type="Proteomes" id="UP001138997">
    <property type="component" value="Unassembled WGS sequence"/>
</dbReference>
<keyword evidence="3" id="KW-1185">Reference proteome</keyword>
<dbReference type="EMBL" id="JAJOMB010000011">
    <property type="protein sequence ID" value="MCD5313458.1"/>
    <property type="molecule type" value="Genomic_DNA"/>
</dbReference>
<dbReference type="InterPro" id="IPR018561">
    <property type="entry name" value="AosR"/>
</dbReference>
<gene>
    <name evidence="2" type="ORF">LR394_21350</name>
</gene>
<evidence type="ECO:0000313" key="2">
    <source>
        <dbReference type="EMBL" id="MCD5313458.1"/>
    </source>
</evidence>
<dbReference type="AlphaFoldDB" id="A0A9X1NHZ6"/>
<accession>A0A9X1NHZ6</accession>